<comment type="subcellular location">
    <subcellularLocation>
        <location evidence="1">Membrane</location>
        <topology evidence="1">Multi-pass membrane protein</topology>
    </subcellularLocation>
</comment>
<dbReference type="InterPro" id="IPR002213">
    <property type="entry name" value="UDP_glucos_trans"/>
</dbReference>
<keyword evidence="5 6" id="KW-0472">Membrane</keyword>
<evidence type="ECO:0000256" key="4">
    <source>
        <dbReference type="ARBA" id="ARBA00022989"/>
    </source>
</evidence>
<gene>
    <name evidence="8" type="ORF">DGAL_LOCUS2118</name>
</gene>
<name>A0A8J2RCD1_9CRUS</name>
<evidence type="ECO:0000256" key="3">
    <source>
        <dbReference type="ARBA" id="ARBA00022692"/>
    </source>
</evidence>
<dbReference type="InterPro" id="IPR011547">
    <property type="entry name" value="SLC26A/SulP_dom"/>
</dbReference>
<evidence type="ECO:0000313" key="9">
    <source>
        <dbReference type="Proteomes" id="UP000789390"/>
    </source>
</evidence>
<dbReference type="OrthoDB" id="288203at2759"/>
<protein>
    <recommendedName>
        <fullName evidence="7">SLC26A/SulP transporter domain-containing protein</fullName>
    </recommendedName>
</protein>
<evidence type="ECO:0000313" key="8">
    <source>
        <dbReference type="EMBL" id="CAH0099951.1"/>
    </source>
</evidence>
<sequence length="533" mass="59943">MRFPILKWLPKYSLQDFVADLVAGITVGVTAIPQGLAYATVAGLPPQYGLCAAYMGCFVYALLGSTHAITIGPAALMALVTYDSGAWQMGPEAAILLAFLTGCIILLFGLLNFGFLIDFIAAPVVAGFTSAAAFTMATTPIESLLGLKYEVEGFLNTWIAVFQHIEETKKWEAVLGNSSIAILLLLRILDKVKLGKERERNRWQNWFNTGCWLISVSRNAIVIIAVFPLGFLRSRHQCSLSRMNIGRIARNQQILLRIMAYSFLLLVITCLIVIQSVSAYNILVLSPITTPSHTNIVKPLVMALADERGHSVTYWNGLKSPSTFNSTTNNLRVLHSPKLAEINSDHQIGFNDRSSAFRLFFDIPKSMNIYCTAVYQDPVFHQLMNNTMRERYDLIVIEGVFNECSLLLAKALDLPFIYFNSRFNCFLPPPWLLDAIGSPLASDYFPHPGLSYTDEMNIWQRTFNLLTGVFVVYYHRWYVMSTVDRVAANVLGMENLTSVLEIENRYLSMLMANTHFSINYEYPTPPAVRLYYY</sequence>
<dbReference type="Pfam" id="PF00916">
    <property type="entry name" value="Sulfate_transp"/>
    <property type="match status" value="1"/>
</dbReference>
<dbReference type="GO" id="GO:0008194">
    <property type="term" value="F:UDP-glycosyltransferase activity"/>
    <property type="evidence" value="ECO:0007669"/>
    <property type="project" value="InterPro"/>
</dbReference>
<dbReference type="Pfam" id="PF00201">
    <property type="entry name" value="UDPGT"/>
    <property type="match status" value="1"/>
</dbReference>
<feature type="domain" description="SLC26A/SulP transporter" evidence="7">
    <location>
        <begin position="17"/>
        <end position="232"/>
    </location>
</feature>
<feature type="transmembrane region" description="Helical" evidence="6">
    <location>
        <begin position="254"/>
        <end position="274"/>
    </location>
</feature>
<keyword evidence="9" id="KW-1185">Reference proteome</keyword>
<evidence type="ECO:0000256" key="2">
    <source>
        <dbReference type="ARBA" id="ARBA00022679"/>
    </source>
</evidence>
<accession>A0A8J2RCD1</accession>
<dbReference type="AlphaFoldDB" id="A0A8J2RCD1"/>
<dbReference type="PANTHER" id="PTHR11814">
    <property type="entry name" value="SULFATE TRANSPORTER"/>
    <property type="match status" value="1"/>
</dbReference>
<dbReference type="EMBL" id="CAKKLH010000027">
    <property type="protein sequence ID" value="CAH0099951.1"/>
    <property type="molecule type" value="Genomic_DNA"/>
</dbReference>
<evidence type="ECO:0000259" key="7">
    <source>
        <dbReference type="Pfam" id="PF00916"/>
    </source>
</evidence>
<reference evidence="8" key="1">
    <citation type="submission" date="2021-11" db="EMBL/GenBank/DDBJ databases">
        <authorList>
            <person name="Schell T."/>
        </authorList>
    </citation>
    <scope>NUCLEOTIDE SEQUENCE</scope>
    <source>
        <strain evidence="8">M5</strain>
    </source>
</reference>
<proteinExistence type="predicted"/>
<comment type="caution">
    <text evidence="8">The sequence shown here is derived from an EMBL/GenBank/DDBJ whole genome shotgun (WGS) entry which is preliminary data.</text>
</comment>
<keyword evidence="2" id="KW-0808">Transferase</keyword>
<feature type="transmembrane region" description="Helical" evidence="6">
    <location>
        <begin position="119"/>
        <end position="138"/>
    </location>
</feature>
<dbReference type="GO" id="GO:0055085">
    <property type="term" value="P:transmembrane transport"/>
    <property type="evidence" value="ECO:0007669"/>
    <property type="project" value="InterPro"/>
</dbReference>
<keyword evidence="4 6" id="KW-1133">Transmembrane helix</keyword>
<organism evidence="8 9">
    <name type="scientific">Daphnia galeata</name>
    <dbReference type="NCBI Taxonomy" id="27404"/>
    <lineage>
        <taxon>Eukaryota</taxon>
        <taxon>Metazoa</taxon>
        <taxon>Ecdysozoa</taxon>
        <taxon>Arthropoda</taxon>
        <taxon>Crustacea</taxon>
        <taxon>Branchiopoda</taxon>
        <taxon>Diplostraca</taxon>
        <taxon>Cladocera</taxon>
        <taxon>Anomopoda</taxon>
        <taxon>Daphniidae</taxon>
        <taxon>Daphnia</taxon>
    </lineage>
</organism>
<feature type="transmembrane region" description="Helical" evidence="6">
    <location>
        <begin position="209"/>
        <end position="233"/>
    </location>
</feature>
<dbReference type="InterPro" id="IPR001902">
    <property type="entry name" value="SLC26A/SulP_fam"/>
</dbReference>
<evidence type="ECO:0000256" key="5">
    <source>
        <dbReference type="ARBA" id="ARBA00023136"/>
    </source>
</evidence>
<evidence type="ECO:0000256" key="1">
    <source>
        <dbReference type="ARBA" id="ARBA00004141"/>
    </source>
</evidence>
<dbReference type="SUPFAM" id="SSF53756">
    <property type="entry name" value="UDP-Glycosyltransferase/glycogen phosphorylase"/>
    <property type="match status" value="1"/>
</dbReference>
<dbReference type="Proteomes" id="UP000789390">
    <property type="component" value="Unassembled WGS sequence"/>
</dbReference>
<evidence type="ECO:0000256" key="6">
    <source>
        <dbReference type="SAM" id="Phobius"/>
    </source>
</evidence>
<dbReference type="GO" id="GO:0016020">
    <property type="term" value="C:membrane"/>
    <property type="evidence" value="ECO:0007669"/>
    <property type="project" value="UniProtKB-SubCell"/>
</dbReference>
<dbReference type="Gene3D" id="3.40.50.2000">
    <property type="entry name" value="Glycogen Phosphorylase B"/>
    <property type="match status" value="1"/>
</dbReference>
<feature type="transmembrane region" description="Helical" evidence="6">
    <location>
        <begin position="53"/>
        <end position="82"/>
    </location>
</feature>
<feature type="transmembrane region" description="Helical" evidence="6">
    <location>
        <begin position="21"/>
        <end position="41"/>
    </location>
</feature>
<feature type="transmembrane region" description="Helical" evidence="6">
    <location>
        <begin position="94"/>
        <end position="113"/>
    </location>
</feature>
<keyword evidence="3 6" id="KW-0812">Transmembrane</keyword>